<evidence type="ECO:0000256" key="10">
    <source>
        <dbReference type="RuleBase" id="RU003983"/>
    </source>
</evidence>
<evidence type="ECO:0000256" key="11">
    <source>
        <dbReference type="SAM" id="Phobius"/>
    </source>
</evidence>
<feature type="transmembrane region" description="Helical" evidence="11">
    <location>
        <begin position="87"/>
        <end position="111"/>
    </location>
</feature>
<evidence type="ECO:0000256" key="2">
    <source>
        <dbReference type="ARBA" id="ARBA00022670"/>
    </source>
</evidence>
<dbReference type="Proteomes" id="UP000318416">
    <property type="component" value="Unassembled WGS sequence"/>
</dbReference>
<keyword evidence="4" id="KW-0479">Metal-binding</keyword>
<dbReference type="GO" id="GO:0004222">
    <property type="term" value="F:metalloendopeptidase activity"/>
    <property type="evidence" value="ECO:0007669"/>
    <property type="project" value="InterPro"/>
</dbReference>
<keyword evidence="8 10" id="KW-0482">Metalloprotease</keyword>
<evidence type="ECO:0000256" key="4">
    <source>
        <dbReference type="ARBA" id="ARBA00022723"/>
    </source>
</evidence>
<name>A0A561EMI0_9ACTN</name>
<protein>
    <submittedName>
        <fullName evidence="13">Zn-dependent protease with chaperone function</fullName>
    </submittedName>
</protein>
<reference evidence="13 14" key="1">
    <citation type="submission" date="2019-06" db="EMBL/GenBank/DDBJ databases">
        <title>Sequencing the genomes of 1000 actinobacteria strains.</title>
        <authorList>
            <person name="Klenk H.-P."/>
        </authorList>
    </citation>
    <scope>NUCLEOTIDE SEQUENCE [LARGE SCALE GENOMIC DNA]</scope>
    <source>
        <strain evidence="13 14">DSM 41649</strain>
    </source>
</reference>
<evidence type="ECO:0000256" key="6">
    <source>
        <dbReference type="ARBA" id="ARBA00022833"/>
    </source>
</evidence>
<organism evidence="13 14">
    <name type="scientific">Kitasatospora atroaurantiaca</name>
    <dbReference type="NCBI Taxonomy" id="285545"/>
    <lineage>
        <taxon>Bacteria</taxon>
        <taxon>Bacillati</taxon>
        <taxon>Actinomycetota</taxon>
        <taxon>Actinomycetes</taxon>
        <taxon>Kitasatosporales</taxon>
        <taxon>Streptomycetaceae</taxon>
        <taxon>Kitasatospora</taxon>
    </lineage>
</organism>
<proteinExistence type="inferred from homology"/>
<comment type="cofactor">
    <cofactor evidence="10">
        <name>Zn(2+)</name>
        <dbReference type="ChEBI" id="CHEBI:29105"/>
    </cofactor>
    <text evidence="10">Binds 1 zinc ion per subunit.</text>
</comment>
<keyword evidence="6 10" id="KW-0862">Zinc</keyword>
<dbReference type="RefSeq" id="WP_145789234.1">
    <property type="nucleotide sequence ID" value="NZ_BAAABR010000079.1"/>
</dbReference>
<dbReference type="InterPro" id="IPR001915">
    <property type="entry name" value="Peptidase_M48"/>
</dbReference>
<dbReference type="CDD" id="cd07328">
    <property type="entry name" value="M48_Ste24p_like"/>
    <property type="match status" value="1"/>
</dbReference>
<dbReference type="OrthoDB" id="7870694at2"/>
<dbReference type="EMBL" id="VIVR01000001">
    <property type="protein sequence ID" value="TWE16815.1"/>
    <property type="molecule type" value="Genomic_DNA"/>
</dbReference>
<dbReference type="Pfam" id="PF01435">
    <property type="entry name" value="Peptidase_M48"/>
    <property type="match status" value="1"/>
</dbReference>
<evidence type="ECO:0000256" key="8">
    <source>
        <dbReference type="ARBA" id="ARBA00023049"/>
    </source>
</evidence>
<keyword evidence="14" id="KW-1185">Reference proteome</keyword>
<evidence type="ECO:0000313" key="14">
    <source>
        <dbReference type="Proteomes" id="UP000318416"/>
    </source>
</evidence>
<dbReference type="PANTHER" id="PTHR43221:SF2">
    <property type="entry name" value="PROTEASE HTPX HOMOLOG"/>
    <property type="match status" value="1"/>
</dbReference>
<comment type="caution">
    <text evidence="13">The sequence shown here is derived from an EMBL/GenBank/DDBJ whole genome shotgun (WGS) entry which is preliminary data.</text>
</comment>
<sequence>MPATEVATPHTCPDCAAVLDVDERFPAWCPACEWNLSTEAAPVAQRKRGEKRRQRREAARKRAVRARVEKVYESLVSDAPRRSDGAWLAAVAIAGLIHLVTLCVLAGSVALLSTGTWPLRVIGLLGLAVAFMLRPRFGRLRHDETSLRRSDAPALYGLADRVAAAVGTRPVDMIRVTDDFNAGFGRFGLRRRSVLRLGLPLWVPLTPQQRVALLGHEFGHDVNGDHRSRLWLRTALDALIEWYHLTTPDRSDAWSGGGFIGGVASLVTAPLLWVVNRLVLGVLLLLDRLTTRSGQGAEYRADGLAAEVGSTAAAKGLLEMLLLKQSAETVMMRFRTLPRTRRGPVPTDRRPAVDLWTELTEQLASLPPLERERRLRLSALDLGAVDSTHPPTHLRISMVDRLPAREPTVTVTAGESAAIEAELAAARERVVRGLLAI</sequence>
<comment type="similarity">
    <text evidence="10">Belongs to the peptidase M48 family.</text>
</comment>
<keyword evidence="7 11" id="KW-1133">Transmembrane helix</keyword>
<evidence type="ECO:0000313" key="13">
    <source>
        <dbReference type="EMBL" id="TWE16815.1"/>
    </source>
</evidence>
<evidence type="ECO:0000256" key="7">
    <source>
        <dbReference type="ARBA" id="ARBA00022989"/>
    </source>
</evidence>
<evidence type="ECO:0000259" key="12">
    <source>
        <dbReference type="Pfam" id="PF01435"/>
    </source>
</evidence>
<keyword evidence="2 10" id="KW-0645">Protease</keyword>
<gene>
    <name evidence="13" type="ORF">FB465_1807</name>
</gene>
<dbReference type="GO" id="GO:0006508">
    <property type="term" value="P:proteolysis"/>
    <property type="evidence" value="ECO:0007669"/>
    <property type="project" value="UniProtKB-KW"/>
</dbReference>
<dbReference type="Gene3D" id="3.30.2010.10">
    <property type="entry name" value="Metalloproteases ('zincins'), catalytic domain"/>
    <property type="match status" value="1"/>
</dbReference>
<feature type="domain" description="Peptidase M48" evidence="12">
    <location>
        <begin position="171"/>
        <end position="400"/>
    </location>
</feature>
<keyword evidence="3 11" id="KW-0812">Transmembrane</keyword>
<accession>A0A561EMI0</accession>
<evidence type="ECO:0000256" key="1">
    <source>
        <dbReference type="ARBA" id="ARBA00022475"/>
    </source>
</evidence>
<dbReference type="AlphaFoldDB" id="A0A561EMI0"/>
<evidence type="ECO:0000256" key="5">
    <source>
        <dbReference type="ARBA" id="ARBA00022801"/>
    </source>
</evidence>
<keyword evidence="5 10" id="KW-0378">Hydrolase</keyword>
<keyword evidence="9 11" id="KW-0472">Membrane</keyword>
<evidence type="ECO:0000256" key="3">
    <source>
        <dbReference type="ARBA" id="ARBA00022692"/>
    </source>
</evidence>
<keyword evidence="1" id="KW-1003">Cell membrane</keyword>
<dbReference type="PANTHER" id="PTHR43221">
    <property type="entry name" value="PROTEASE HTPX"/>
    <property type="match status" value="1"/>
</dbReference>
<dbReference type="GO" id="GO:0046872">
    <property type="term" value="F:metal ion binding"/>
    <property type="evidence" value="ECO:0007669"/>
    <property type="project" value="UniProtKB-KW"/>
</dbReference>
<dbReference type="InterPro" id="IPR050083">
    <property type="entry name" value="HtpX_protease"/>
</dbReference>
<evidence type="ECO:0000256" key="9">
    <source>
        <dbReference type="ARBA" id="ARBA00023136"/>
    </source>
</evidence>
<feature type="transmembrane region" description="Helical" evidence="11">
    <location>
        <begin position="117"/>
        <end position="133"/>
    </location>
</feature>